<dbReference type="EMBL" id="HBIZ01062617">
    <property type="protein sequence ID" value="CAE0786059.1"/>
    <property type="molecule type" value="Transcribed_RNA"/>
</dbReference>
<accession>A0A7S4C3S5</accession>
<feature type="compositionally biased region" description="Low complexity" evidence="1">
    <location>
        <begin position="26"/>
        <end position="37"/>
    </location>
</feature>
<evidence type="ECO:0000256" key="1">
    <source>
        <dbReference type="SAM" id="MobiDB-lite"/>
    </source>
</evidence>
<evidence type="ECO:0000313" key="2">
    <source>
        <dbReference type="EMBL" id="CAE0786059.1"/>
    </source>
</evidence>
<reference evidence="2" key="1">
    <citation type="submission" date="2021-01" db="EMBL/GenBank/DDBJ databases">
        <authorList>
            <person name="Corre E."/>
            <person name="Pelletier E."/>
            <person name="Niang G."/>
            <person name="Scheremetjew M."/>
            <person name="Finn R."/>
            <person name="Kale V."/>
            <person name="Holt S."/>
            <person name="Cochrane G."/>
            <person name="Meng A."/>
            <person name="Brown T."/>
            <person name="Cohen L."/>
        </authorList>
    </citation>
    <scope>NUCLEOTIDE SEQUENCE</scope>
    <source>
        <strain evidence="2">CCMP645</strain>
    </source>
</reference>
<proteinExistence type="predicted"/>
<gene>
    <name evidence="2" type="ORF">PCAR00345_LOCUS38767</name>
</gene>
<organism evidence="2">
    <name type="scientific">Chrysotila carterae</name>
    <name type="common">Marine alga</name>
    <name type="synonym">Syracosphaera carterae</name>
    <dbReference type="NCBI Taxonomy" id="13221"/>
    <lineage>
        <taxon>Eukaryota</taxon>
        <taxon>Haptista</taxon>
        <taxon>Haptophyta</taxon>
        <taxon>Prymnesiophyceae</taxon>
        <taxon>Isochrysidales</taxon>
        <taxon>Isochrysidaceae</taxon>
        <taxon>Chrysotila</taxon>
    </lineage>
</organism>
<dbReference type="AlphaFoldDB" id="A0A7S4C3S5"/>
<feature type="region of interest" description="Disordered" evidence="1">
    <location>
        <begin position="1"/>
        <end position="41"/>
    </location>
</feature>
<name>A0A7S4C3S5_CHRCT</name>
<sequence length="252" mass="27849">MNACDSTRRARRATTSTAHETDQRASNRSSRQQSAVSGEKEKLRSLMSAIFESGVDDAAWRERLLAERRWQKECGASTCAPVCGSKGRKLRSIEPEPYRSSAEALGLRDYSTGNEPCGGGGQFGVPQHARQHRAMTASRSVPMLDPIHVRCSALMGTLHSGSVLPCSSVELREIEAKARLRAEERELRDLDCEIGRRLEAAQARALNSCNRIASTTSQAQFQALKNFSPDFARPSRLELESGAWTAGRWSRR</sequence>
<protein>
    <submittedName>
        <fullName evidence="2">Uncharacterized protein</fullName>
    </submittedName>
</protein>